<comment type="caution">
    <text evidence="2">The sequence shown here is derived from an EMBL/GenBank/DDBJ whole genome shotgun (WGS) entry which is preliminary data.</text>
</comment>
<evidence type="ECO:0000313" key="2">
    <source>
        <dbReference type="EMBL" id="OWP06120.1"/>
    </source>
</evidence>
<protein>
    <submittedName>
        <fullName evidence="2">Uncharacterized protein</fullName>
    </submittedName>
</protein>
<feature type="compositionally biased region" description="Low complexity" evidence="1">
    <location>
        <begin position="347"/>
        <end position="356"/>
    </location>
</feature>
<organism evidence="2 3">
    <name type="scientific">Diplocarpon coronariae</name>
    <dbReference type="NCBI Taxonomy" id="2795749"/>
    <lineage>
        <taxon>Eukaryota</taxon>
        <taxon>Fungi</taxon>
        <taxon>Dikarya</taxon>
        <taxon>Ascomycota</taxon>
        <taxon>Pezizomycotina</taxon>
        <taxon>Leotiomycetes</taxon>
        <taxon>Helotiales</taxon>
        <taxon>Drepanopezizaceae</taxon>
        <taxon>Diplocarpon</taxon>
    </lineage>
</organism>
<proteinExistence type="predicted"/>
<evidence type="ECO:0000256" key="1">
    <source>
        <dbReference type="SAM" id="MobiDB-lite"/>
    </source>
</evidence>
<reference evidence="2 3" key="1">
    <citation type="submission" date="2017-04" db="EMBL/GenBank/DDBJ databases">
        <title>Draft genome sequence of Marssonina coronaria NL1: causal agent of apple blotch.</title>
        <authorList>
            <person name="Cheng Q."/>
        </authorList>
    </citation>
    <scope>NUCLEOTIDE SEQUENCE [LARGE SCALE GENOMIC DNA]</scope>
    <source>
        <strain evidence="2 3">NL1</strain>
    </source>
</reference>
<keyword evidence="3" id="KW-1185">Reference proteome</keyword>
<evidence type="ECO:0000313" key="3">
    <source>
        <dbReference type="Proteomes" id="UP000242519"/>
    </source>
</evidence>
<feature type="region of interest" description="Disordered" evidence="1">
    <location>
        <begin position="122"/>
        <end position="146"/>
    </location>
</feature>
<feature type="region of interest" description="Disordered" evidence="1">
    <location>
        <begin position="457"/>
        <end position="485"/>
    </location>
</feature>
<feature type="compositionally biased region" description="Polar residues" evidence="1">
    <location>
        <begin position="323"/>
        <end position="336"/>
    </location>
</feature>
<feature type="compositionally biased region" description="Polar residues" evidence="1">
    <location>
        <begin position="250"/>
        <end position="259"/>
    </location>
</feature>
<accession>A0A218ZEV4</accession>
<dbReference type="EMBL" id="MZNU01000058">
    <property type="protein sequence ID" value="OWP06120.1"/>
    <property type="molecule type" value="Genomic_DNA"/>
</dbReference>
<feature type="region of interest" description="Disordered" evidence="1">
    <location>
        <begin position="161"/>
        <end position="188"/>
    </location>
</feature>
<feature type="region of interest" description="Disordered" evidence="1">
    <location>
        <begin position="323"/>
        <end position="386"/>
    </location>
</feature>
<feature type="compositionally biased region" description="Low complexity" evidence="1">
    <location>
        <begin position="261"/>
        <end position="274"/>
    </location>
</feature>
<sequence>MSDIQRILSEETRNISSTVLETFRNTMQYLKSEETIRRGRTPLEQHTHRFLRDCSRPFMDAVRRRTPFPDPTDKAQDPQLLGARKLSDSSNSPIPQGRCAVEVAPISDVLCYPKHALDLSDSGDDLPKCDDNGEDEDDSSVSSEDSFELWDQKMAAADMHKAEDSSVFSPASDLSDGEDFKPSVKRSTATTPARLSRTYCIRSAKLLKSIEMDDFERERSVIPEIPGTPCPASSWRNFDPSNDHRPHSPFAQTPCSASRFSKPSPQKTPSSTNSVSVGPRSSEPAIETASTRSIQRCSVVEVSTGSQPKTPKERILKRYYVSPESQYKASPPTSHRNGSKAPKLKLKLSSSASCKLQSVIDLSHNTPSETPSRPRRPRAASRQPQLSWNIEESIVIPHASISDTSFALSGEEGNLSASRSRHSVSEKSLPPEPIVKKSRTILDTILFPRNSIPHPVVKLPRPGVSAARQKRKKPSPAGSKAQSRRQIRAVELAELAKDLSSSLCENIERVFDQR</sequence>
<feature type="region of interest" description="Disordered" evidence="1">
    <location>
        <begin position="221"/>
        <end position="293"/>
    </location>
</feature>
<gene>
    <name evidence="2" type="ORF">B2J93_1877</name>
</gene>
<dbReference type="InParanoid" id="A0A218ZEV4"/>
<dbReference type="AlphaFoldDB" id="A0A218ZEV4"/>
<name>A0A218ZEV4_9HELO</name>
<feature type="region of interest" description="Disordered" evidence="1">
    <location>
        <begin position="64"/>
        <end position="96"/>
    </location>
</feature>
<dbReference type="Proteomes" id="UP000242519">
    <property type="component" value="Unassembled WGS sequence"/>
</dbReference>